<dbReference type="PATRIC" id="fig|1307839.3.peg.1882"/>
<dbReference type="Gene3D" id="3.30.70.100">
    <property type="match status" value="1"/>
</dbReference>
<dbReference type="InterPro" id="IPR011066">
    <property type="entry name" value="MscS_channel_C_sf"/>
</dbReference>
<dbReference type="SUPFAM" id="SSF82689">
    <property type="entry name" value="Mechanosensitive channel protein MscS (YggB), C-terminal domain"/>
    <property type="match status" value="1"/>
</dbReference>
<accession>A0A0S2HZI0</accession>
<dbReference type="Pfam" id="PF21082">
    <property type="entry name" value="MS_channel_3rd"/>
    <property type="match status" value="1"/>
</dbReference>
<dbReference type="InterPro" id="IPR023408">
    <property type="entry name" value="MscS_beta-dom_sf"/>
</dbReference>
<dbReference type="PANTHER" id="PTHR30460:SF0">
    <property type="entry name" value="MODERATE CONDUCTANCE MECHANOSENSITIVE CHANNEL YBIO"/>
    <property type="match status" value="1"/>
</dbReference>
<evidence type="ECO:0000259" key="10">
    <source>
        <dbReference type="Pfam" id="PF21088"/>
    </source>
</evidence>
<dbReference type="InterPro" id="IPR049142">
    <property type="entry name" value="MS_channel_1st"/>
</dbReference>
<organism evidence="11 12">
    <name type="scientific">Salinivirga cyanobacteriivorans</name>
    <dbReference type="NCBI Taxonomy" id="1307839"/>
    <lineage>
        <taxon>Bacteria</taxon>
        <taxon>Pseudomonadati</taxon>
        <taxon>Bacteroidota</taxon>
        <taxon>Bacteroidia</taxon>
        <taxon>Bacteroidales</taxon>
        <taxon>Salinivirgaceae</taxon>
        <taxon>Salinivirga</taxon>
    </lineage>
</organism>
<dbReference type="Gene3D" id="1.10.287.1260">
    <property type="match status" value="1"/>
</dbReference>
<dbReference type="InterPro" id="IPR006685">
    <property type="entry name" value="MscS_channel_2nd"/>
</dbReference>
<evidence type="ECO:0000256" key="2">
    <source>
        <dbReference type="ARBA" id="ARBA00008017"/>
    </source>
</evidence>
<dbReference type="OrthoDB" id="9809206at2"/>
<evidence type="ECO:0000256" key="1">
    <source>
        <dbReference type="ARBA" id="ARBA00004651"/>
    </source>
</evidence>
<evidence type="ECO:0000256" key="5">
    <source>
        <dbReference type="ARBA" id="ARBA00022989"/>
    </source>
</evidence>
<protein>
    <submittedName>
        <fullName evidence="11">Putative MscS family protein YkuT</fullName>
    </submittedName>
</protein>
<evidence type="ECO:0000259" key="8">
    <source>
        <dbReference type="Pfam" id="PF00924"/>
    </source>
</evidence>
<evidence type="ECO:0000256" key="3">
    <source>
        <dbReference type="ARBA" id="ARBA00022475"/>
    </source>
</evidence>
<evidence type="ECO:0000313" key="11">
    <source>
        <dbReference type="EMBL" id="ALO15419.1"/>
    </source>
</evidence>
<comment type="subcellular location">
    <subcellularLocation>
        <location evidence="1">Cell membrane</location>
        <topology evidence="1">Multi-pass membrane protein</topology>
    </subcellularLocation>
</comment>
<evidence type="ECO:0000259" key="9">
    <source>
        <dbReference type="Pfam" id="PF21082"/>
    </source>
</evidence>
<dbReference type="InterPro" id="IPR049278">
    <property type="entry name" value="MS_channel_C"/>
</dbReference>
<feature type="domain" description="Mechanosensitive ion channel transmembrane helices 2/3" evidence="10">
    <location>
        <begin position="83"/>
        <end position="122"/>
    </location>
</feature>
<keyword evidence="3" id="KW-1003">Cell membrane</keyword>
<feature type="transmembrane region" description="Helical" evidence="7">
    <location>
        <begin position="25"/>
        <end position="46"/>
    </location>
</feature>
<dbReference type="Gene3D" id="2.30.30.60">
    <property type="match status" value="1"/>
</dbReference>
<evidence type="ECO:0000313" key="12">
    <source>
        <dbReference type="Proteomes" id="UP000064893"/>
    </source>
</evidence>
<feature type="domain" description="Mechanosensitive ion channel MscS" evidence="8">
    <location>
        <begin position="124"/>
        <end position="187"/>
    </location>
</feature>
<dbReference type="KEGG" id="blq:L21SP5_01777"/>
<keyword evidence="4 7" id="KW-0812">Transmembrane</keyword>
<keyword evidence="6 7" id="KW-0472">Membrane</keyword>
<dbReference type="InterPro" id="IPR010920">
    <property type="entry name" value="LSM_dom_sf"/>
</dbReference>
<name>A0A0S2HZI0_9BACT</name>
<feature type="transmembrane region" description="Helical" evidence="7">
    <location>
        <begin position="78"/>
        <end position="97"/>
    </location>
</feature>
<dbReference type="Pfam" id="PF21088">
    <property type="entry name" value="MS_channel_1st"/>
    <property type="match status" value="1"/>
</dbReference>
<proteinExistence type="inferred from homology"/>
<dbReference type="InterPro" id="IPR045276">
    <property type="entry name" value="YbiO_bact"/>
</dbReference>
<evidence type="ECO:0000256" key="4">
    <source>
        <dbReference type="ARBA" id="ARBA00022692"/>
    </source>
</evidence>
<dbReference type="EMBL" id="CP013118">
    <property type="protein sequence ID" value="ALO15419.1"/>
    <property type="molecule type" value="Genomic_DNA"/>
</dbReference>
<feature type="domain" description="Mechanosensitive ion channel MscS C-terminal" evidence="9">
    <location>
        <begin position="193"/>
        <end position="281"/>
    </location>
</feature>
<keyword evidence="12" id="KW-1185">Reference proteome</keyword>
<dbReference type="GO" id="GO:0005886">
    <property type="term" value="C:plasma membrane"/>
    <property type="evidence" value="ECO:0007669"/>
    <property type="project" value="UniProtKB-SubCell"/>
</dbReference>
<evidence type="ECO:0000256" key="6">
    <source>
        <dbReference type="ARBA" id="ARBA00023136"/>
    </source>
</evidence>
<dbReference type="Pfam" id="PF00924">
    <property type="entry name" value="MS_channel_2nd"/>
    <property type="match status" value="1"/>
</dbReference>
<dbReference type="SUPFAM" id="SSF50182">
    <property type="entry name" value="Sm-like ribonucleoproteins"/>
    <property type="match status" value="1"/>
</dbReference>
<dbReference type="PANTHER" id="PTHR30460">
    <property type="entry name" value="MODERATE CONDUCTANCE MECHANOSENSITIVE CHANNEL YBIO"/>
    <property type="match status" value="1"/>
</dbReference>
<evidence type="ECO:0000256" key="7">
    <source>
        <dbReference type="SAM" id="Phobius"/>
    </source>
</evidence>
<dbReference type="GO" id="GO:0008381">
    <property type="term" value="F:mechanosensitive monoatomic ion channel activity"/>
    <property type="evidence" value="ECO:0007669"/>
    <property type="project" value="InterPro"/>
</dbReference>
<dbReference type="RefSeq" id="WP_057952884.1">
    <property type="nucleotide sequence ID" value="NZ_CP013118.1"/>
</dbReference>
<dbReference type="AlphaFoldDB" id="A0A0S2HZI0"/>
<dbReference type="Proteomes" id="UP000064893">
    <property type="component" value="Chromosome"/>
</dbReference>
<dbReference type="InterPro" id="IPR011014">
    <property type="entry name" value="MscS_channel_TM-2"/>
</dbReference>
<gene>
    <name evidence="11" type="primary">ykuT</name>
    <name evidence="11" type="ORF">L21SP5_01777</name>
</gene>
<comment type="similarity">
    <text evidence="2">Belongs to the MscS (TC 1.A.23) family.</text>
</comment>
<reference evidence="11 12" key="1">
    <citation type="submission" date="2015-11" db="EMBL/GenBank/DDBJ databases">
        <title>Description and complete genome sequence of a novel strain predominating in hypersaline microbial mats and representing a new family of the Bacteriodetes phylum.</title>
        <authorList>
            <person name="Spring S."/>
            <person name="Bunk B."/>
            <person name="Sproer C."/>
            <person name="Klenk H.-P."/>
        </authorList>
    </citation>
    <scope>NUCLEOTIDE SEQUENCE [LARGE SCALE GENOMIC DNA]</scope>
    <source>
        <strain evidence="11 12">L21-Spi-D4</strain>
    </source>
</reference>
<dbReference type="STRING" id="1307839.L21SP5_01777"/>
<sequence length="309" mass="35325">MKNFFTEDFWTSFFEKASNWVINELPSIIILLIFTFIAFRLVRFLLNRLKKMIIKRAQRMDKDDASETEKRINTLMNIARGASNIVIWAIFLMILLSKFGVNIGPILASAGILGLALGFGAQELVRDFISGFFVLLENQIRSGDVAIINGTAGLVERIELRTTTLRDFSGVVHIFQNGKINSLSNMTKEWSAITVEIGVAYKENADHVMKVMKEVAEDLEQDEMFKDKIKEPTEIFGIDQFLDSAVLFKARIKSKPGEQWALAREYRKRIKAVFDEQNIEIPFPHTTVYWGQEIAPLQLHLDNAKTEDK</sequence>
<dbReference type="SUPFAM" id="SSF82861">
    <property type="entry name" value="Mechanosensitive channel protein MscS (YggB), transmembrane region"/>
    <property type="match status" value="1"/>
</dbReference>
<keyword evidence="5 7" id="KW-1133">Transmembrane helix</keyword>